<dbReference type="InterPro" id="IPR048366">
    <property type="entry name" value="TNP-like_GBD"/>
</dbReference>
<evidence type="ECO:0000259" key="2">
    <source>
        <dbReference type="Pfam" id="PF21788"/>
    </source>
</evidence>
<dbReference type="PANTHER" id="PTHR47577:SF2">
    <property type="entry name" value="THAP DOMAIN CONTAINING 9"/>
    <property type="match status" value="1"/>
</dbReference>
<protein>
    <recommendedName>
        <fullName evidence="5">Transposable element P transposase</fullName>
    </recommendedName>
</protein>
<keyword evidence="4" id="KW-1185">Reference proteome</keyword>
<dbReference type="EMBL" id="JALNTZ010000004">
    <property type="protein sequence ID" value="KAJ3655556.1"/>
    <property type="molecule type" value="Genomic_DNA"/>
</dbReference>
<dbReference type="Pfam" id="PF21787">
    <property type="entry name" value="TNP-like_RNaseH_N"/>
    <property type="match status" value="1"/>
</dbReference>
<evidence type="ECO:0008006" key="5">
    <source>
        <dbReference type="Google" id="ProtNLM"/>
    </source>
</evidence>
<dbReference type="AlphaFoldDB" id="A0AA38IK72"/>
<feature type="domain" description="Transposable element P transposase-like RNase H" evidence="1">
    <location>
        <begin position="3"/>
        <end position="119"/>
    </location>
</feature>
<dbReference type="InterPro" id="IPR048365">
    <property type="entry name" value="TNP-like_RNaseH_N"/>
</dbReference>
<accession>A0AA38IK72</accession>
<dbReference type="Proteomes" id="UP001168821">
    <property type="component" value="Unassembled WGS sequence"/>
</dbReference>
<gene>
    <name evidence="3" type="ORF">Zmor_014679</name>
</gene>
<dbReference type="Pfam" id="PF21788">
    <property type="entry name" value="TNP-like_GBD"/>
    <property type="match status" value="1"/>
</dbReference>
<evidence type="ECO:0000313" key="3">
    <source>
        <dbReference type="EMBL" id="KAJ3655556.1"/>
    </source>
</evidence>
<comment type="caution">
    <text evidence="3">The sequence shown here is derived from an EMBL/GenBank/DDBJ whole genome shotgun (WGS) entry which is preliminary data.</text>
</comment>
<organism evidence="3 4">
    <name type="scientific">Zophobas morio</name>
    <dbReference type="NCBI Taxonomy" id="2755281"/>
    <lineage>
        <taxon>Eukaryota</taxon>
        <taxon>Metazoa</taxon>
        <taxon>Ecdysozoa</taxon>
        <taxon>Arthropoda</taxon>
        <taxon>Hexapoda</taxon>
        <taxon>Insecta</taxon>
        <taxon>Pterygota</taxon>
        <taxon>Neoptera</taxon>
        <taxon>Endopterygota</taxon>
        <taxon>Coleoptera</taxon>
        <taxon>Polyphaga</taxon>
        <taxon>Cucujiformia</taxon>
        <taxon>Tenebrionidae</taxon>
        <taxon>Zophobas</taxon>
    </lineage>
</organism>
<evidence type="ECO:0000259" key="1">
    <source>
        <dbReference type="Pfam" id="PF21787"/>
    </source>
</evidence>
<name>A0AA38IK72_9CUCU</name>
<reference evidence="3" key="1">
    <citation type="journal article" date="2023" name="G3 (Bethesda)">
        <title>Whole genome assemblies of Zophobas morio and Tenebrio molitor.</title>
        <authorList>
            <person name="Kaur S."/>
            <person name="Stinson S.A."/>
            <person name="diCenzo G.C."/>
        </authorList>
    </citation>
    <scope>NUCLEOTIDE SEQUENCE</scope>
    <source>
        <strain evidence="3">QUZm001</strain>
    </source>
</reference>
<feature type="domain" description="Transposable element P transposase-like GTP-binding insertion" evidence="2">
    <location>
        <begin position="146"/>
        <end position="259"/>
    </location>
</feature>
<sequence length="574" mass="65067">MPEYERHGTLMVDECKITPSKHFDKNRLEVLGFVDLGDYTPISQRDQLGDHVLVIMFQSFAGKNMQAVGCFLSKGNVCGSTQAKLILEAIVLCEAAGLFIDVVTSDGATWNRSMWKHLGAGNPQAPWVIHPCNDVRKLRMCSDFPHLLKCLRNRLVAKKEFHVPTGHVQLVHFQRLIEYDAQFEFKLAPKLTLKHVDPQNHEKMTTRYAFQLFSGTVADALSMLNSKNIPGFLDCQATIEFCRRINKLSDILNSSNGFSALRLQSPQYEELEDFLIYLDLWESCADQEHFLTKNTADGLRATINTTLDLLKYCTETLNFNYLMTSRINQDPLEHFFGLLRDCGGSNNCAESVQIAQIFRLMSLYSLVKPPKGSNVTGGNMLEVLVNDKQNILNCISSESLSNTKQEIDLQLDRILDEDISAGREINFKDNEEAFAYVCGFLARKYKSEACQDCKNTIIGNGVENFNTFIALKSRGHLIFPSSELLTLLEQVEAVIGGTLKSDVKRNALLDVLHELEKRKINHFIGCMQHKFSLTKRVIFSFLILRMSFACKKESRKRSVDNRTSKKYAKLAKLV</sequence>
<evidence type="ECO:0000313" key="4">
    <source>
        <dbReference type="Proteomes" id="UP001168821"/>
    </source>
</evidence>
<dbReference type="PANTHER" id="PTHR47577">
    <property type="entry name" value="THAP DOMAIN-CONTAINING PROTEIN 6"/>
    <property type="match status" value="1"/>
</dbReference>
<proteinExistence type="predicted"/>